<dbReference type="EMBL" id="JACAZF010000004">
    <property type="protein sequence ID" value="KAF7306264.1"/>
    <property type="molecule type" value="Genomic_DNA"/>
</dbReference>
<comment type="caution">
    <text evidence="3">The sequence shown here is derived from an EMBL/GenBank/DDBJ whole genome shotgun (WGS) entry which is preliminary data.</text>
</comment>
<gene>
    <name evidence="3" type="ORF">MIND_00417200</name>
</gene>
<dbReference type="Gene3D" id="2.80.10.50">
    <property type="match status" value="1"/>
</dbReference>
<dbReference type="PANTHER" id="PTHR31151">
    <property type="entry name" value="PROLINE-TRNA LIGASE (DUF1680)"/>
    <property type="match status" value="1"/>
</dbReference>
<dbReference type="InterPro" id="IPR049046">
    <property type="entry name" value="Beta-AFase-like_GH127_middle"/>
</dbReference>
<evidence type="ECO:0000256" key="1">
    <source>
        <dbReference type="SAM" id="SignalP"/>
    </source>
</evidence>
<dbReference type="SUPFAM" id="SSF48208">
    <property type="entry name" value="Six-hairpin glycosidases"/>
    <property type="match status" value="1"/>
</dbReference>
<dbReference type="SUPFAM" id="SSF50370">
    <property type="entry name" value="Ricin B-like lectins"/>
    <property type="match status" value="1"/>
</dbReference>
<dbReference type="GeneID" id="59343507"/>
<dbReference type="InterPro" id="IPR035992">
    <property type="entry name" value="Ricin_B-like_lectins"/>
</dbReference>
<evidence type="ECO:0000313" key="3">
    <source>
        <dbReference type="EMBL" id="KAF7306264.1"/>
    </source>
</evidence>
<feature type="signal peptide" evidence="1">
    <location>
        <begin position="1"/>
        <end position="17"/>
    </location>
</feature>
<dbReference type="AlphaFoldDB" id="A0A8H6WBD3"/>
<dbReference type="OrthoDB" id="5358475at2759"/>
<dbReference type="PANTHER" id="PTHR31151:SF0">
    <property type="entry name" value="PROLINE-TRNA LIGASE (DUF1680)"/>
    <property type="match status" value="1"/>
</dbReference>
<dbReference type="PROSITE" id="PS50231">
    <property type="entry name" value="RICIN_B_LECTIN"/>
    <property type="match status" value="1"/>
</dbReference>
<reference evidence="3" key="1">
    <citation type="submission" date="2020-05" db="EMBL/GenBank/DDBJ databases">
        <title>Mycena genomes resolve the evolution of fungal bioluminescence.</title>
        <authorList>
            <person name="Tsai I.J."/>
        </authorList>
    </citation>
    <scope>NUCLEOTIDE SEQUENCE</scope>
    <source>
        <strain evidence="3">171206Taipei</strain>
    </source>
</reference>
<feature type="domain" description="Non-reducing end beta-L-arabinofuranosidase-like GH127 middle" evidence="2">
    <location>
        <begin position="608"/>
        <end position="689"/>
    </location>
</feature>
<keyword evidence="3" id="KW-0430">Lectin</keyword>
<organism evidence="3 4">
    <name type="scientific">Mycena indigotica</name>
    <dbReference type="NCBI Taxonomy" id="2126181"/>
    <lineage>
        <taxon>Eukaryota</taxon>
        <taxon>Fungi</taxon>
        <taxon>Dikarya</taxon>
        <taxon>Basidiomycota</taxon>
        <taxon>Agaricomycotina</taxon>
        <taxon>Agaricomycetes</taxon>
        <taxon>Agaricomycetidae</taxon>
        <taxon>Agaricales</taxon>
        <taxon>Marasmiineae</taxon>
        <taxon>Mycenaceae</taxon>
        <taxon>Mycena</taxon>
    </lineage>
</organism>
<accession>A0A8H6WBD3</accession>
<dbReference type="GO" id="GO:0030246">
    <property type="term" value="F:carbohydrate binding"/>
    <property type="evidence" value="ECO:0007669"/>
    <property type="project" value="UniProtKB-KW"/>
</dbReference>
<sequence>MLKTIPLLLLASSFAFAQTVNLDPTIFYNVRVGGKVSGCSPLNNMMSNRGCDNTLQDLWNNDDGTHNQRYRFVKVPGTTNTFNIISGCQLYLSCQSCGGSTKPDLYGTDDGSGRQRWILTPVSGVANTFTIQVAGGRDASCGVFLSTGAQCGDSYVDLYTSDDGSGRQRWTLTPVASAGGSLPLEAFKYNELPLGAVKPSENSWLKNQLVAQASGLHGNLQNFWPIVQTSQWVGGTSDYSSLHEGGSYWFNGIVPAAFQLNDQRLLGDVGKWVSYIISHQTADGWLGPDSDPRILWGTYPALLALRQYAQANSTAAPTILNALDKFFVTMNNMVSTSGAGLEEWGIMRWQDVSIVIEWMLDVFPNGKDTMYLNLLKLLRTFGAPWPHSFSSGVLPTDAINAVDIRFHGVNVAQAIKSEAVAFRFSHDSADLDSTRQRISLIDQYHGRVSGVLNADEHLAGKGPQRGSELCTVVESMYSFEYVYSVLGDNAYADRVEKLAFNGKFFPQLVLEFTHHPVALPATTSDNMWQHQYLQQSNQIQAAHIDPNPFATDGPDSTIFGLAPNYPCCTVNHGQGWPKFISHAYMTSPDSTTLYHVLLSPTTFSSTLANNNKVSVAAQTDYPFSSAIKYTISAAQAFNFGIRVPGWVPSSRISYSIDGGATQSATANSAGYVVLNIGAGSHSISVTIPMNIQTTTAYGNFRRCHPRTVGVLAQHRFLDDRAGHLLLQLERSQILANFCLAIRPVDHQPRV</sequence>
<name>A0A8H6WBD3_9AGAR</name>
<evidence type="ECO:0000313" key="4">
    <source>
        <dbReference type="Proteomes" id="UP000636479"/>
    </source>
</evidence>
<protein>
    <submittedName>
        <fullName evidence="3">Ricin B-type lectin domain-containing protein</fullName>
    </submittedName>
</protein>
<proteinExistence type="predicted"/>
<feature type="chain" id="PRO_5034347475" evidence="1">
    <location>
        <begin position="18"/>
        <end position="750"/>
    </location>
</feature>
<dbReference type="Pfam" id="PF20736">
    <property type="entry name" value="Glyco_hydro127M"/>
    <property type="match status" value="1"/>
</dbReference>
<dbReference type="GO" id="GO:0005975">
    <property type="term" value="P:carbohydrate metabolic process"/>
    <property type="evidence" value="ECO:0007669"/>
    <property type="project" value="InterPro"/>
</dbReference>
<dbReference type="RefSeq" id="XP_037221283.1">
    <property type="nucleotide sequence ID" value="XM_037360991.1"/>
</dbReference>
<keyword evidence="4" id="KW-1185">Reference proteome</keyword>
<dbReference type="InterPro" id="IPR008928">
    <property type="entry name" value="6-hairpin_glycosidase_sf"/>
</dbReference>
<dbReference type="Proteomes" id="UP000636479">
    <property type="component" value="Unassembled WGS sequence"/>
</dbReference>
<evidence type="ECO:0000259" key="2">
    <source>
        <dbReference type="Pfam" id="PF20736"/>
    </source>
</evidence>
<keyword evidence="1" id="KW-0732">Signal</keyword>